<reference evidence="2" key="1">
    <citation type="submission" date="2023-04" db="EMBL/GenBank/DDBJ databases">
        <title>Black Yeasts Isolated from many extreme environments.</title>
        <authorList>
            <person name="Coleine C."/>
            <person name="Stajich J.E."/>
            <person name="Selbmann L."/>
        </authorList>
    </citation>
    <scope>NUCLEOTIDE SEQUENCE</scope>
    <source>
        <strain evidence="2">CCFEE 5312</strain>
    </source>
</reference>
<proteinExistence type="predicted"/>
<accession>A0AAJ0DS78</accession>
<feature type="region of interest" description="Disordered" evidence="1">
    <location>
        <begin position="158"/>
        <end position="197"/>
    </location>
</feature>
<gene>
    <name evidence="2" type="ORF">LTR09_003552</name>
</gene>
<evidence type="ECO:0000313" key="3">
    <source>
        <dbReference type="Proteomes" id="UP001271007"/>
    </source>
</evidence>
<evidence type="ECO:0000313" key="2">
    <source>
        <dbReference type="EMBL" id="KAK3055631.1"/>
    </source>
</evidence>
<protein>
    <submittedName>
        <fullName evidence="2">Uncharacterized protein</fullName>
    </submittedName>
</protein>
<organism evidence="2 3">
    <name type="scientific">Extremus antarcticus</name>
    <dbReference type="NCBI Taxonomy" id="702011"/>
    <lineage>
        <taxon>Eukaryota</taxon>
        <taxon>Fungi</taxon>
        <taxon>Dikarya</taxon>
        <taxon>Ascomycota</taxon>
        <taxon>Pezizomycotina</taxon>
        <taxon>Dothideomycetes</taxon>
        <taxon>Dothideomycetidae</taxon>
        <taxon>Mycosphaerellales</taxon>
        <taxon>Extremaceae</taxon>
        <taxon>Extremus</taxon>
    </lineage>
</organism>
<comment type="caution">
    <text evidence="2">The sequence shown here is derived from an EMBL/GenBank/DDBJ whole genome shotgun (WGS) entry which is preliminary data.</text>
</comment>
<name>A0AAJ0DS78_9PEZI</name>
<sequence>MVDLVMAHDFSDSEDAQSLLNDSDFEDEPISPANRYSRRRSLPLGLSERYSTLSSPDDLKLRAAEEERISRGPTDGRQERYDPTTRPTPLTEDSTPVLDAGPLIKPPPDYEAATANREEEQRLHRAQQLRALGYRDEEDFDLRSRVDVFGSEHPLVRNGLLGPSQRHSSMNQQQASIRASREEETRSSSSDLYDQGRDEATTLIDEKQIMRHSEERPRGFRRLSPLHWCVAMLVALATGAVLLKTLPWQSVDQSGPGEADYSASSPIEATYALLPHPQLAGCVWSQYHSTSKESPWIIKEGHNGLYNPFNMSFVENLRDLPHNIRISGTITISTAPDEKTEELVQVDIASTPGLNIHDVHLQKTTWGGLELLKPIFEMQASSGCMDVRVNILLPKYGSFENFTIHTTNFDIDFAEIEFFKPKFDKWEDHWRGSGDIIKSVLHATRGNIAAQRWGAYQTEVTAEQGSITGVWPLLNNLTLNAHGDITVSIAPMNSSTLDEDPFPWTRWTDRTASLDITSTSGSITTEIISSEGQAKVPDRDFITRIKAANGSVNGDYLLGSKTSLETTTGRLSVRIIPVYSNQSQMTLQTEAGSGDTRVWFVEPILFSPKLGDGDHTLPRTAVETPAIMEKYLAALRTVHRCDSGYSVYILPLSWAGIATLRSQTGNLDVLHSIYPIFENTTGSLIVKKEGGNSTIDLQSLSGSIDLEGWGDIGYR</sequence>
<feature type="region of interest" description="Disordered" evidence="1">
    <location>
        <begin position="1"/>
        <end position="103"/>
    </location>
</feature>
<dbReference type="AlphaFoldDB" id="A0AAJ0DS78"/>
<keyword evidence="3" id="KW-1185">Reference proteome</keyword>
<dbReference type="EMBL" id="JAWDJX010000008">
    <property type="protein sequence ID" value="KAK3055631.1"/>
    <property type="molecule type" value="Genomic_DNA"/>
</dbReference>
<feature type="compositionally biased region" description="Polar residues" evidence="1">
    <location>
        <begin position="85"/>
        <end position="94"/>
    </location>
</feature>
<feature type="compositionally biased region" description="Basic and acidic residues" evidence="1">
    <location>
        <begin position="57"/>
        <end position="83"/>
    </location>
</feature>
<evidence type="ECO:0000256" key="1">
    <source>
        <dbReference type="SAM" id="MobiDB-lite"/>
    </source>
</evidence>
<dbReference type="Proteomes" id="UP001271007">
    <property type="component" value="Unassembled WGS sequence"/>
</dbReference>
<feature type="compositionally biased region" description="Polar residues" evidence="1">
    <location>
        <begin position="165"/>
        <end position="175"/>
    </location>
</feature>